<organism evidence="2 3">
    <name type="scientific">Mucuna pruriens</name>
    <name type="common">Velvet bean</name>
    <name type="synonym">Dolichos pruriens</name>
    <dbReference type="NCBI Taxonomy" id="157652"/>
    <lineage>
        <taxon>Eukaryota</taxon>
        <taxon>Viridiplantae</taxon>
        <taxon>Streptophyta</taxon>
        <taxon>Embryophyta</taxon>
        <taxon>Tracheophyta</taxon>
        <taxon>Spermatophyta</taxon>
        <taxon>Magnoliopsida</taxon>
        <taxon>eudicotyledons</taxon>
        <taxon>Gunneridae</taxon>
        <taxon>Pentapetalae</taxon>
        <taxon>rosids</taxon>
        <taxon>fabids</taxon>
        <taxon>Fabales</taxon>
        <taxon>Fabaceae</taxon>
        <taxon>Papilionoideae</taxon>
        <taxon>50 kb inversion clade</taxon>
        <taxon>NPAAA clade</taxon>
        <taxon>indigoferoid/millettioid clade</taxon>
        <taxon>Phaseoleae</taxon>
        <taxon>Mucuna</taxon>
    </lineage>
</organism>
<dbReference type="AlphaFoldDB" id="A0A371GR49"/>
<comment type="caution">
    <text evidence="2">The sequence shown here is derived from an EMBL/GenBank/DDBJ whole genome shotgun (WGS) entry which is preliminary data.</text>
</comment>
<dbReference type="Proteomes" id="UP000257109">
    <property type="component" value="Unassembled WGS sequence"/>
</dbReference>
<evidence type="ECO:0000256" key="1">
    <source>
        <dbReference type="SAM" id="MobiDB-lite"/>
    </source>
</evidence>
<evidence type="ECO:0000313" key="3">
    <source>
        <dbReference type="Proteomes" id="UP000257109"/>
    </source>
</evidence>
<protein>
    <submittedName>
        <fullName evidence="2">Uncharacterized protein</fullName>
    </submittedName>
</protein>
<name>A0A371GR49_MUCPR</name>
<dbReference type="OrthoDB" id="999762at2759"/>
<feature type="non-terminal residue" evidence="2">
    <location>
        <position position="1"/>
    </location>
</feature>
<gene>
    <name evidence="2" type="ORF">CR513_24768</name>
</gene>
<keyword evidence="3" id="KW-1185">Reference proteome</keyword>
<reference evidence="2" key="1">
    <citation type="submission" date="2018-05" db="EMBL/GenBank/DDBJ databases">
        <title>Draft genome of Mucuna pruriens seed.</title>
        <authorList>
            <person name="Nnadi N.E."/>
            <person name="Vos R."/>
            <person name="Hasami M.H."/>
            <person name="Devisetty U.K."/>
            <person name="Aguiy J.C."/>
        </authorList>
    </citation>
    <scope>NUCLEOTIDE SEQUENCE [LARGE SCALE GENOMIC DNA]</scope>
    <source>
        <strain evidence="2">JCA_2017</strain>
    </source>
</reference>
<evidence type="ECO:0000313" key="2">
    <source>
        <dbReference type="EMBL" id="RDX93029.1"/>
    </source>
</evidence>
<accession>A0A371GR49</accession>
<feature type="region of interest" description="Disordered" evidence="1">
    <location>
        <begin position="29"/>
        <end position="49"/>
    </location>
</feature>
<dbReference type="EMBL" id="QJKJ01004715">
    <property type="protein sequence ID" value="RDX93029.1"/>
    <property type="molecule type" value="Genomic_DNA"/>
</dbReference>
<proteinExistence type="predicted"/>
<sequence length="363" mass="41295">MEFYGVLPKEGQHPKRGYPKKRLCLKGGMDNGVNSSNANESKQESCNREGRGNIWDTLTEKRRFLGSQVSFLLSLLSLLLGSNSGKLHAYDLEIDRTFHWLRSHRSSEVANNSHNDIDFDYNPSNSDFDLGVYISKFSLDNMTDNYKTLKELTTPNIMCQPGVFDILNWNKFSEDHHKHLKEFHDERNLISNMAVNEVVVVGNQRLENKITKLISLVIQLAIGQHHISPLVRVCDICASIEYPTNMCPILEYVGHKSEFANTDWIIDHHYESTIVQRLIESSICIEISSAINVGAEVVDIASANIARVLEVVEVQTPLSSVVQPLQPSELLVSSYVQRKRTTDNKIEQEILVSSYVQRKKHNR</sequence>